<dbReference type="Pfam" id="PF04519">
    <property type="entry name" value="Bactofilin"/>
    <property type="match status" value="1"/>
</dbReference>
<feature type="region of interest" description="Disordered" evidence="2">
    <location>
        <begin position="118"/>
        <end position="141"/>
    </location>
</feature>
<dbReference type="InterPro" id="IPR007607">
    <property type="entry name" value="BacA/B"/>
</dbReference>
<dbReference type="EMBL" id="CAADFY010000045">
    <property type="protein sequence ID" value="VFK54537.1"/>
    <property type="molecule type" value="Genomic_DNA"/>
</dbReference>
<evidence type="ECO:0000313" key="3">
    <source>
        <dbReference type="EMBL" id="VFK54537.1"/>
    </source>
</evidence>
<protein>
    <submittedName>
        <fullName evidence="3">Protein CcmA, bactofilin family</fullName>
    </submittedName>
</protein>
<evidence type="ECO:0000313" key="5">
    <source>
        <dbReference type="EMBL" id="VFK57886.1"/>
    </source>
</evidence>
<dbReference type="AlphaFoldDB" id="A0A450ZLA9"/>
<accession>A0A450ZLA9</accession>
<evidence type="ECO:0000256" key="2">
    <source>
        <dbReference type="SAM" id="MobiDB-lite"/>
    </source>
</evidence>
<proteinExistence type="inferred from homology"/>
<name>A0A450ZLA9_9GAMM</name>
<sequence length="141" mass="15142">MLGSRKKFKNTKITTLIGHDTALHGDIQFSGGLHVNGSISGNVISEKDQSSVLTLSEQGIIEGEVRVPRVLISGTVIGNVHAHNHIELLPSARITGSVYYTFIEMAVGAEVNGKLIHKSEGEDDRESLKSRHDPDSSGGNE</sequence>
<comment type="similarity">
    <text evidence="1">Belongs to the bactofilin family.</text>
</comment>
<dbReference type="PANTHER" id="PTHR35024">
    <property type="entry name" value="HYPOTHETICAL CYTOSOLIC PROTEIN"/>
    <property type="match status" value="1"/>
</dbReference>
<organism evidence="3">
    <name type="scientific">Candidatus Kentrum sp. TUN</name>
    <dbReference type="NCBI Taxonomy" id="2126343"/>
    <lineage>
        <taxon>Bacteria</taxon>
        <taxon>Pseudomonadati</taxon>
        <taxon>Pseudomonadota</taxon>
        <taxon>Gammaproteobacteria</taxon>
        <taxon>Candidatus Kentrum</taxon>
    </lineage>
</organism>
<evidence type="ECO:0000313" key="4">
    <source>
        <dbReference type="EMBL" id="VFK57101.1"/>
    </source>
</evidence>
<dbReference type="PANTHER" id="PTHR35024:SF4">
    <property type="entry name" value="POLYMER-FORMING CYTOSKELETAL PROTEIN"/>
    <property type="match status" value="1"/>
</dbReference>
<reference evidence="3" key="1">
    <citation type="submission" date="2019-02" db="EMBL/GenBank/DDBJ databases">
        <authorList>
            <person name="Gruber-Vodicka R. H."/>
            <person name="Seah K. B. B."/>
        </authorList>
    </citation>
    <scope>NUCLEOTIDE SEQUENCE</scope>
    <source>
        <strain evidence="5">BECK_BY1</strain>
        <strain evidence="4">BECK_BY2</strain>
        <strain evidence="3">BECK_BY3</strain>
    </source>
</reference>
<gene>
    <name evidence="5" type="ORF">BECKTUN1418D_GA0071000_10714</name>
    <name evidence="4" type="ORF">BECKTUN1418E_GA0071001_10445</name>
    <name evidence="3" type="ORF">BECKTUN1418F_GA0071002_10455</name>
</gene>
<dbReference type="EMBL" id="CAADFV010000044">
    <property type="protein sequence ID" value="VFK57101.1"/>
    <property type="molecule type" value="Genomic_DNA"/>
</dbReference>
<feature type="compositionally biased region" description="Basic and acidic residues" evidence="2">
    <location>
        <begin position="126"/>
        <end position="135"/>
    </location>
</feature>
<evidence type="ECO:0000256" key="1">
    <source>
        <dbReference type="ARBA" id="ARBA00044755"/>
    </source>
</evidence>
<dbReference type="EMBL" id="CAADFX010000071">
    <property type="protein sequence ID" value="VFK57886.1"/>
    <property type="molecule type" value="Genomic_DNA"/>
</dbReference>